<keyword evidence="13" id="KW-1185">Reference proteome</keyword>
<keyword evidence="5" id="KW-0819">tRNA processing</keyword>
<dbReference type="AlphaFoldDB" id="A0A0J9XDC6"/>
<evidence type="ECO:0000256" key="8">
    <source>
        <dbReference type="ARBA" id="ARBA00048342"/>
    </source>
</evidence>
<evidence type="ECO:0000256" key="1">
    <source>
        <dbReference type="ARBA" id="ARBA00001917"/>
    </source>
</evidence>
<evidence type="ECO:0000256" key="7">
    <source>
        <dbReference type="ARBA" id="ARBA00023027"/>
    </source>
</evidence>
<comment type="catalytic activity">
    <reaction evidence="8">
        <text>a 5,6-dihydrouridine in mRNA + NAD(+) = a uridine in mRNA + NADH + H(+)</text>
        <dbReference type="Rhea" id="RHEA:69851"/>
        <dbReference type="Rhea" id="RHEA-COMP:14658"/>
        <dbReference type="Rhea" id="RHEA-COMP:17789"/>
        <dbReference type="ChEBI" id="CHEBI:15378"/>
        <dbReference type="ChEBI" id="CHEBI:57540"/>
        <dbReference type="ChEBI" id="CHEBI:57945"/>
        <dbReference type="ChEBI" id="CHEBI:65315"/>
        <dbReference type="ChEBI" id="CHEBI:74443"/>
    </reaction>
    <physiologicalReaction direction="right-to-left" evidence="8">
        <dbReference type="Rhea" id="RHEA:69853"/>
    </physiologicalReaction>
</comment>
<name>A0A0J9XDC6_GEOCN</name>
<dbReference type="InterPro" id="IPR018517">
    <property type="entry name" value="tRNA_hU_synthase_CS"/>
</dbReference>
<feature type="compositionally biased region" description="Basic and acidic residues" evidence="10">
    <location>
        <begin position="351"/>
        <end position="364"/>
    </location>
</feature>
<dbReference type="GO" id="GO:0017150">
    <property type="term" value="F:tRNA dihydrouridine synthase activity"/>
    <property type="evidence" value="ECO:0007669"/>
    <property type="project" value="InterPro"/>
</dbReference>
<keyword evidence="7" id="KW-0520">NAD</keyword>
<dbReference type="Pfam" id="PF01207">
    <property type="entry name" value="Dus"/>
    <property type="match status" value="1"/>
</dbReference>
<evidence type="ECO:0000256" key="10">
    <source>
        <dbReference type="SAM" id="MobiDB-lite"/>
    </source>
</evidence>
<evidence type="ECO:0000259" key="11">
    <source>
        <dbReference type="Pfam" id="PF01207"/>
    </source>
</evidence>
<dbReference type="GO" id="GO:0005737">
    <property type="term" value="C:cytoplasm"/>
    <property type="evidence" value="ECO:0007669"/>
    <property type="project" value="TreeGrafter"/>
</dbReference>
<feature type="compositionally biased region" description="Low complexity" evidence="10">
    <location>
        <begin position="370"/>
        <end position="389"/>
    </location>
</feature>
<comment type="cofactor">
    <cofactor evidence="1">
        <name>FMN</name>
        <dbReference type="ChEBI" id="CHEBI:58210"/>
    </cofactor>
</comment>
<reference evidence="12" key="1">
    <citation type="submission" date="2014-03" db="EMBL/GenBank/DDBJ databases">
        <authorList>
            <person name="Casaregola S."/>
        </authorList>
    </citation>
    <scope>NUCLEOTIDE SEQUENCE [LARGE SCALE GENOMIC DNA]</scope>
    <source>
        <strain evidence="12">CLIB 918</strain>
    </source>
</reference>
<evidence type="ECO:0000256" key="6">
    <source>
        <dbReference type="ARBA" id="ARBA00023002"/>
    </source>
</evidence>
<evidence type="ECO:0000256" key="3">
    <source>
        <dbReference type="ARBA" id="ARBA00022643"/>
    </source>
</evidence>
<evidence type="ECO:0000313" key="13">
    <source>
        <dbReference type="Proteomes" id="UP000242525"/>
    </source>
</evidence>
<dbReference type="GO" id="GO:0006397">
    <property type="term" value="P:mRNA processing"/>
    <property type="evidence" value="ECO:0007669"/>
    <property type="project" value="UniProtKB-KW"/>
</dbReference>
<feature type="domain" description="DUS-like FMN-binding" evidence="11">
    <location>
        <begin position="11"/>
        <end position="256"/>
    </location>
</feature>
<evidence type="ECO:0000256" key="5">
    <source>
        <dbReference type="ARBA" id="ARBA00022694"/>
    </source>
</evidence>
<dbReference type="Gene3D" id="3.20.20.70">
    <property type="entry name" value="Aldolase class I"/>
    <property type="match status" value="1"/>
</dbReference>
<dbReference type="PANTHER" id="PTHR45936:SF1">
    <property type="entry name" value="TRNA-DIHYDROURIDINE(20) SYNTHASE [NAD(P)+]-LIKE"/>
    <property type="match status" value="1"/>
</dbReference>
<keyword evidence="4" id="KW-0507">mRNA processing</keyword>
<dbReference type="STRING" id="1173061.A0A0J9XDC6"/>
<gene>
    <name evidence="12" type="ORF">BN980_GECA09s00417g</name>
</gene>
<accession>A0A0J9XDC6</accession>
<feature type="region of interest" description="Disordered" evidence="10">
    <location>
        <begin position="319"/>
        <end position="423"/>
    </location>
</feature>
<evidence type="ECO:0000256" key="4">
    <source>
        <dbReference type="ARBA" id="ARBA00022664"/>
    </source>
</evidence>
<evidence type="ECO:0000256" key="2">
    <source>
        <dbReference type="ARBA" id="ARBA00022630"/>
    </source>
</evidence>
<sequence length="423" mass="45763">MINYRKALVLAPMVRVSELPTRLLSLKHGADLVWGPEIIDKKIITCRREWNEKLKCVDFLEPNGKVVFRTCPEREKSRLVFQLGTANPDLAVQAAKVVAADVAAIDVNSGCPKHFSIHSGMGAALLRTPDKLVNILTSLVREVGTPFNIAISVKIRLLESEDSTAALVERLVKTGIKNLTLHCRTTPMRPRDPAIRDDGRLERVVQICRDAGVTCLINGDVEQRSPDLADLMSRYDVDGAMIGRGAEANPSCFSDSPIPWYSIVHEFFTICKEFDNHVVNTKFCLARMIPGKSPVYQKVASSRSMDAIEEALKGATKEADDLIPKKGPAPVLNPLRAKAKDTAAEPSSDTKSSEKSAPPKEKQESAPAKASEPATTEVETASEEALTAAGVKRAASPGVSSPPEAKRPHVDEPPKPAAAAAAL</sequence>
<dbReference type="GO" id="GO:0050660">
    <property type="term" value="F:flavin adenine dinucleotide binding"/>
    <property type="evidence" value="ECO:0007669"/>
    <property type="project" value="InterPro"/>
</dbReference>
<comment type="catalytic activity">
    <reaction evidence="9">
        <text>a 5,6-dihydrouridine in mRNA + NADP(+) = a uridine in mRNA + NADPH + H(+)</text>
        <dbReference type="Rhea" id="RHEA:69855"/>
        <dbReference type="Rhea" id="RHEA-COMP:14658"/>
        <dbReference type="Rhea" id="RHEA-COMP:17789"/>
        <dbReference type="ChEBI" id="CHEBI:15378"/>
        <dbReference type="ChEBI" id="CHEBI:57783"/>
        <dbReference type="ChEBI" id="CHEBI:58349"/>
        <dbReference type="ChEBI" id="CHEBI:65315"/>
        <dbReference type="ChEBI" id="CHEBI:74443"/>
    </reaction>
    <physiologicalReaction direction="right-to-left" evidence="9">
        <dbReference type="Rhea" id="RHEA:69857"/>
    </physiologicalReaction>
</comment>
<feature type="compositionally biased region" description="Basic and acidic residues" evidence="10">
    <location>
        <begin position="404"/>
        <end position="414"/>
    </location>
</feature>
<dbReference type="InterPro" id="IPR035587">
    <property type="entry name" value="DUS-like_FMN-bd"/>
</dbReference>
<keyword evidence="6" id="KW-0560">Oxidoreductase</keyword>
<evidence type="ECO:0000256" key="9">
    <source>
        <dbReference type="ARBA" id="ARBA00049447"/>
    </source>
</evidence>
<dbReference type="OrthoDB" id="10262250at2759"/>
<dbReference type="CDD" id="cd02801">
    <property type="entry name" value="DUS_like_FMN"/>
    <property type="match status" value="1"/>
</dbReference>
<dbReference type="InterPro" id="IPR052582">
    <property type="entry name" value="tRNA-DUS-like"/>
</dbReference>
<comment type="caution">
    <text evidence="12">The sequence shown here is derived from an EMBL/GenBank/DDBJ whole genome shotgun (WGS) entry which is preliminary data.</text>
</comment>
<keyword evidence="2" id="KW-0285">Flavoprotein</keyword>
<dbReference type="EMBL" id="CCBN010000009">
    <property type="protein sequence ID" value="CDO54861.1"/>
    <property type="molecule type" value="Genomic_DNA"/>
</dbReference>
<dbReference type="Proteomes" id="UP000242525">
    <property type="component" value="Unassembled WGS sequence"/>
</dbReference>
<dbReference type="PANTHER" id="PTHR45936">
    <property type="entry name" value="TRNA-DIHYDROURIDINE(20) SYNTHASE [NAD(P)+]-LIKE"/>
    <property type="match status" value="1"/>
</dbReference>
<dbReference type="InterPro" id="IPR013785">
    <property type="entry name" value="Aldolase_TIM"/>
</dbReference>
<protein>
    <submittedName>
        <fullName evidence="12">Similar to Saccharomyces cerevisiae YNR015W SMM1 Dihydrouridine synthase</fullName>
    </submittedName>
</protein>
<organism evidence="12 13">
    <name type="scientific">Geotrichum candidum</name>
    <name type="common">Oospora lactis</name>
    <name type="synonym">Dipodascus geotrichum</name>
    <dbReference type="NCBI Taxonomy" id="1173061"/>
    <lineage>
        <taxon>Eukaryota</taxon>
        <taxon>Fungi</taxon>
        <taxon>Dikarya</taxon>
        <taxon>Ascomycota</taxon>
        <taxon>Saccharomycotina</taxon>
        <taxon>Dipodascomycetes</taxon>
        <taxon>Dipodascales</taxon>
        <taxon>Dipodascaceae</taxon>
        <taxon>Geotrichum</taxon>
    </lineage>
</organism>
<proteinExistence type="predicted"/>
<keyword evidence="3" id="KW-0288">FMN</keyword>
<dbReference type="PROSITE" id="PS01136">
    <property type="entry name" value="UPF0034"/>
    <property type="match status" value="1"/>
</dbReference>
<evidence type="ECO:0000313" key="12">
    <source>
        <dbReference type="EMBL" id="CDO54861.1"/>
    </source>
</evidence>
<dbReference type="SUPFAM" id="SSF51395">
    <property type="entry name" value="FMN-linked oxidoreductases"/>
    <property type="match status" value="1"/>
</dbReference>